<dbReference type="EMBL" id="CP053085">
    <property type="protein sequence ID" value="QJR35870.1"/>
    <property type="molecule type" value="Genomic_DNA"/>
</dbReference>
<evidence type="ECO:0000313" key="3">
    <source>
        <dbReference type="Proteomes" id="UP000500938"/>
    </source>
</evidence>
<keyword evidence="3" id="KW-1185">Reference proteome</keyword>
<name>A0A6M4IMI8_9BACT</name>
<keyword evidence="1" id="KW-1133">Transmembrane helix</keyword>
<evidence type="ECO:0000313" key="2">
    <source>
        <dbReference type="EMBL" id="QJR35870.1"/>
    </source>
</evidence>
<dbReference type="KEGG" id="ggr:HKW67_10285"/>
<gene>
    <name evidence="2" type="ORF">HKW67_10285</name>
</gene>
<feature type="transmembrane region" description="Helical" evidence="1">
    <location>
        <begin position="62"/>
        <end position="79"/>
    </location>
</feature>
<dbReference type="Proteomes" id="UP000500938">
    <property type="component" value="Chromosome"/>
</dbReference>
<sequence>MIGFAAPWIFGLALAAALTITALHFLSVRQPRVLLLPTARFVPERDARAVARQAKPSDLPLLLLRVIALLAAGSALAGARCSERSARMSSLIVIDAASRADSAALLARAVRAASADSAADSAADGEPPVVLWVNGVSDDPGVAIAAAIRASARQAQANPSLATVSLTVVMPEIVRSRRGWDAWREQWPARIRVVRPGLSGESDTSAAALSAVGRVRVVSAATTPGTDVVAAAFASRGASAVRAGGSAGGSDVDEVVVRRDTIEDATNAQVLVRWPVSGVPAGWRAAPPADSVGAVVAAGGALVAPWVRNALPPTLSDSVRAIAWWSDGVAAAVERRRGTSCLREVAIAVAPGSDLLLSPAADGVLRALRAPCGGIGVPAPNEPATGSGVNALTWQLSASRFRALDGTTGTTKPAWLATALLSVAFLALLAEHVVRRESAGTAAS</sequence>
<protein>
    <recommendedName>
        <fullName evidence="4">Aerotolerance regulator N-terminal domain-containing protein</fullName>
    </recommendedName>
</protein>
<organism evidence="2 3">
    <name type="scientific">Gemmatimonas groenlandica</name>
    <dbReference type="NCBI Taxonomy" id="2732249"/>
    <lineage>
        <taxon>Bacteria</taxon>
        <taxon>Pseudomonadati</taxon>
        <taxon>Gemmatimonadota</taxon>
        <taxon>Gemmatimonadia</taxon>
        <taxon>Gemmatimonadales</taxon>
        <taxon>Gemmatimonadaceae</taxon>
        <taxon>Gemmatimonas</taxon>
    </lineage>
</organism>
<evidence type="ECO:0000256" key="1">
    <source>
        <dbReference type="SAM" id="Phobius"/>
    </source>
</evidence>
<proteinExistence type="predicted"/>
<reference evidence="2 3" key="1">
    <citation type="submission" date="2020-05" db="EMBL/GenBank/DDBJ databases">
        <title>Complete genome sequence of Gemmatimonas greenlandica TET16.</title>
        <authorList>
            <person name="Zeng Y."/>
        </authorList>
    </citation>
    <scope>NUCLEOTIDE SEQUENCE [LARGE SCALE GENOMIC DNA]</scope>
    <source>
        <strain evidence="2 3">TET16</strain>
    </source>
</reference>
<dbReference type="AlphaFoldDB" id="A0A6M4IMI8"/>
<keyword evidence="1" id="KW-0812">Transmembrane</keyword>
<keyword evidence="1" id="KW-0472">Membrane</keyword>
<feature type="transmembrane region" description="Helical" evidence="1">
    <location>
        <begin position="6"/>
        <end position="26"/>
    </location>
</feature>
<accession>A0A6M4IMI8</accession>
<dbReference type="RefSeq" id="WP_171225300.1">
    <property type="nucleotide sequence ID" value="NZ_CP053085.1"/>
</dbReference>
<evidence type="ECO:0008006" key="4">
    <source>
        <dbReference type="Google" id="ProtNLM"/>
    </source>
</evidence>